<dbReference type="GO" id="GO:0015297">
    <property type="term" value="F:antiporter activity"/>
    <property type="evidence" value="ECO:0007669"/>
    <property type="project" value="InterPro"/>
</dbReference>
<evidence type="ECO:0000313" key="9">
    <source>
        <dbReference type="Proteomes" id="UP000447833"/>
    </source>
</evidence>
<dbReference type="InterPro" id="IPR048279">
    <property type="entry name" value="MdtK-like"/>
</dbReference>
<dbReference type="GO" id="GO:0005886">
    <property type="term" value="C:plasma membrane"/>
    <property type="evidence" value="ECO:0007669"/>
    <property type="project" value="UniProtKB-SubCell"/>
</dbReference>
<evidence type="ECO:0000256" key="7">
    <source>
        <dbReference type="SAM" id="Phobius"/>
    </source>
</evidence>
<dbReference type="GO" id="GO:0042910">
    <property type="term" value="F:xenobiotic transmembrane transporter activity"/>
    <property type="evidence" value="ECO:0007669"/>
    <property type="project" value="InterPro"/>
</dbReference>
<organism evidence="8 9">
    <name type="scientific">Guptibacillus hwajinpoensis</name>
    <dbReference type="NCBI Taxonomy" id="208199"/>
    <lineage>
        <taxon>Bacteria</taxon>
        <taxon>Bacillati</taxon>
        <taxon>Bacillota</taxon>
        <taxon>Bacilli</taxon>
        <taxon>Bacillales</taxon>
        <taxon>Guptibacillaceae</taxon>
        <taxon>Guptibacillus</taxon>
    </lineage>
</organism>
<evidence type="ECO:0000256" key="5">
    <source>
        <dbReference type="ARBA" id="ARBA00022989"/>
    </source>
</evidence>
<feature type="transmembrane region" description="Helical" evidence="7">
    <location>
        <begin position="412"/>
        <end position="432"/>
    </location>
</feature>
<feature type="transmembrane region" description="Helical" evidence="7">
    <location>
        <begin position="49"/>
        <end position="73"/>
    </location>
</feature>
<evidence type="ECO:0000256" key="6">
    <source>
        <dbReference type="ARBA" id="ARBA00023136"/>
    </source>
</evidence>
<keyword evidence="5 7" id="KW-1133">Transmembrane helix</keyword>
<comment type="caution">
    <text evidence="8">The sequence shown here is derived from an EMBL/GenBank/DDBJ whole genome shotgun (WGS) entry which is preliminary data.</text>
</comment>
<protein>
    <submittedName>
        <fullName evidence="8">MATE family efflux transporter</fullName>
    </submittedName>
</protein>
<keyword evidence="3" id="KW-1003">Cell membrane</keyword>
<proteinExistence type="predicted"/>
<dbReference type="AlphaFoldDB" id="A0A845F3K6"/>
<feature type="transmembrane region" description="Helical" evidence="7">
    <location>
        <begin position="236"/>
        <end position="261"/>
    </location>
</feature>
<feature type="transmembrane region" description="Helical" evidence="7">
    <location>
        <begin position="317"/>
        <end position="335"/>
    </location>
</feature>
<feature type="transmembrane region" description="Helical" evidence="7">
    <location>
        <begin position="379"/>
        <end position="400"/>
    </location>
</feature>
<feature type="transmembrane region" description="Helical" evidence="7">
    <location>
        <begin position="169"/>
        <end position="188"/>
    </location>
</feature>
<comment type="subcellular location">
    <subcellularLocation>
        <location evidence="1">Cell membrane</location>
        <topology evidence="1">Multi-pass membrane protein</topology>
    </subcellularLocation>
</comment>
<dbReference type="CDD" id="cd13138">
    <property type="entry name" value="MATE_yoeA_like"/>
    <property type="match status" value="1"/>
</dbReference>
<keyword evidence="4 7" id="KW-0812">Transmembrane</keyword>
<feature type="transmembrane region" description="Helical" evidence="7">
    <location>
        <begin position="94"/>
        <end position="115"/>
    </location>
</feature>
<evidence type="ECO:0000256" key="1">
    <source>
        <dbReference type="ARBA" id="ARBA00004651"/>
    </source>
</evidence>
<dbReference type="PANTHER" id="PTHR43549:SF3">
    <property type="entry name" value="MULTIDRUG RESISTANCE PROTEIN YPNP-RELATED"/>
    <property type="match status" value="1"/>
</dbReference>
<dbReference type="Proteomes" id="UP000447833">
    <property type="component" value="Unassembled WGS sequence"/>
</dbReference>
<sequence length="460" mass="50096">MNKTHDFTQGNIAKQMVFFSLPIFLTNLLQTSYQFIDSIWVGNLLGANALGAISIAAPVIFTVLSFIIGVNSATLTVLSQRKGASDQNGLIESLNAFVVALTILSVLFGIIGFLFTDPILKFLGTPDEIFESTKVYLRINFLGILFLFGYNFIGTVLRALGDSKTPIRFVLFAVILNTVLDPLFISYFNWGIEGAAYATILSQGAAFLYGVIYSVWKSKIPFTIPHLPDSKEIKRISKLGIPAGLQMMTVSAGVTAIMGIVASFGTQVVAGFGAAQRLDRIIMLPAFTLGAAVNSMAGQNIGSGKWSRVSAISKNGIILILSVSLTISAIIFFSAESMIRLFINDPKTIAFGENYLKTVAFFYPFLGINFVLNGVVKAAGAMIQVLVLNIISFWVLRVPLTYLFSKWLGAEGIAYGIGVSFIISSLFAIAYYRYGKWREIDLFEGNQEASDDIVPQKKNG</sequence>
<feature type="transmembrane region" description="Helical" evidence="7">
    <location>
        <begin position="281"/>
        <end position="297"/>
    </location>
</feature>
<evidence type="ECO:0000256" key="4">
    <source>
        <dbReference type="ARBA" id="ARBA00022692"/>
    </source>
</evidence>
<evidence type="ECO:0000256" key="2">
    <source>
        <dbReference type="ARBA" id="ARBA00022448"/>
    </source>
</evidence>
<dbReference type="EMBL" id="WMEY01000006">
    <property type="protein sequence ID" value="MYL65328.1"/>
    <property type="molecule type" value="Genomic_DNA"/>
</dbReference>
<gene>
    <name evidence="8" type="ORF">GLW07_18375</name>
</gene>
<feature type="transmembrane region" description="Helical" evidence="7">
    <location>
        <begin position="355"/>
        <end position="372"/>
    </location>
</feature>
<feature type="transmembrane region" description="Helical" evidence="7">
    <location>
        <begin position="135"/>
        <end position="157"/>
    </location>
</feature>
<keyword evidence="2" id="KW-0813">Transport</keyword>
<feature type="transmembrane region" description="Helical" evidence="7">
    <location>
        <begin position="194"/>
        <end position="216"/>
    </location>
</feature>
<dbReference type="NCBIfam" id="TIGR00797">
    <property type="entry name" value="matE"/>
    <property type="match status" value="1"/>
</dbReference>
<keyword evidence="6 7" id="KW-0472">Membrane</keyword>
<evidence type="ECO:0000313" key="8">
    <source>
        <dbReference type="EMBL" id="MYL65328.1"/>
    </source>
</evidence>
<feature type="transmembrane region" description="Helical" evidence="7">
    <location>
        <begin position="12"/>
        <end position="29"/>
    </location>
</feature>
<dbReference type="InterPro" id="IPR002528">
    <property type="entry name" value="MATE_fam"/>
</dbReference>
<dbReference type="RefSeq" id="WP_160920672.1">
    <property type="nucleotide sequence ID" value="NZ_WMEY01000006.1"/>
</dbReference>
<name>A0A845F3K6_9BACL</name>
<accession>A0A845F3K6</accession>
<dbReference type="PIRSF" id="PIRSF006603">
    <property type="entry name" value="DinF"/>
    <property type="match status" value="1"/>
</dbReference>
<reference evidence="8 9" key="1">
    <citation type="submission" date="2019-11" db="EMBL/GenBank/DDBJ databases">
        <title>Genome sequences of 17 halophilic strains isolated from different environments.</title>
        <authorList>
            <person name="Furrow R.E."/>
        </authorList>
    </citation>
    <scope>NUCLEOTIDE SEQUENCE [LARGE SCALE GENOMIC DNA]</scope>
    <source>
        <strain evidence="8 9">22506_14_FS</strain>
    </source>
</reference>
<dbReference type="InterPro" id="IPR052031">
    <property type="entry name" value="Membrane_Transporter-Flippase"/>
</dbReference>
<dbReference type="Pfam" id="PF01554">
    <property type="entry name" value="MatE"/>
    <property type="match status" value="2"/>
</dbReference>
<dbReference type="PANTHER" id="PTHR43549">
    <property type="entry name" value="MULTIDRUG RESISTANCE PROTEIN YPNP-RELATED"/>
    <property type="match status" value="1"/>
</dbReference>
<evidence type="ECO:0000256" key="3">
    <source>
        <dbReference type="ARBA" id="ARBA00022475"/>
    </source>
</evidence>